<gene>
    <name evidence="12" type="ORF">AMS68_003092</name>
</gene>
<evidence type="ECO:0000256" key="6">
    <source>
        <dbReference type="ARBA" id="ARBA00039449"/>
    </source>
</evidence>
<evidence type="ECO:0000256" key="9">
    <source>
        <dbReference type="ARBA" id="ARBA00047885"/>
    </source>
</evidence>
<dbReference type="PANTHER" id="PTHR12753">
    <property type="entry name" value="AD-003 - RELATED"/>
    <property type="match status" value="1"/>
</dbReference>
<evidence type="ECO:0000256" key="8">
    <source>
        <dbReference type="ARBA" id="ARBA00047306"/>
    </source>
</evidence>
<reference evidence="12 13" key="1">
    <citation type="journal article" date="2016" name="Sci. Rep.">
        <title>Peltaster fructicola genome reveals evolution from an invasive phytopathogen to an ectophytic parasite.</title>
        <authorList>
            <person name="Xu C."/>
            <person name="Chen H."/>
            <person name="Gleason M.L."/>
            <person name="Xu J.R."/>
            <person name="Liu H."/>
            <person name="Zhang R."/>
            <person name="Sun G."/>
        </authorList>
    </citation>
    <scope>NUCLEOTIDE SEQUENCE [LARGE SCALE GENOMIC DNA]</scope>
    <source>
        <strain evidence="12 13">LNHT1506</strain>
    </source>
</reference>
<dbReference type="Proteomes" id="UP000503462">
    <property type="component" value="Chromosome 2"/>
</dbReference>
<evidence type="ECO:0000256" key="4">
    <source>
        <dbReference type="ARBA" id="ARBA00022691"/>
    </source>
</evidence>
<dbReference type="OrthoDB" id="1298661at2759"/>
<keyword evidence="2" id="KW-0489">Methyltransferase</keyword>
<proteinExistence type="inferred from homology"/>
<evidence type="ECO:0000313" key="12">
    <source>
        <dbReference type="EMBL" id="QIW97574.1"/>
    </source>
</evidence>
<dbReference type="PANTHER" id="PTHR12753:SF0">
    <property type="entry name" value="ALPHA N-TERMINAL PROTEIN METHYLTRANSFERASE 1"/>
    <property type="match status" value="1"/>
</dbReference>
<dbReference type="InterPro" id="IPR029063">
    <property type="entry name" value="SAM-dependent_MTases_sf"/>
</dbReference>
<dbReference type="GO" id="GO:0032259">
    <property type="term" value="P:methylation"/>
    <property type="evidence" value="ECO:0007669"/>
    <property type="project" value="UniProtKB-KW"/>
</dbReference>
<dbReference type="SUPFAM" id="SSF53335">
    <property type="entry name" value="S-adenosyl-L-methionine-dependent methyltransferases"/>
    <property type="match status" value="1"/>
</dbReference>
<organism evidence="12 13">
    <name type="scientific">Peltaster fructicola</name>
    <dbReference type="NCBI Taxonomy" id="286661"/>
    <lineage>
        <taxon>Eukaryota</taxon>
        <taxon>Fungi</taxon>
        <taxon>Dikarya</taxon>
        <taxon>Ascomycota</taxon>
        <taxon>Pezizomycotina</taxon>
        <taxon>Dothideomycetes</taxon>
        <taxon>Dothideomycetes incertae sedis</taxon>
        <taxon>Peltaster</taxon>
    </lineage>
</organism>
<keyword evidence="3" id="KW-0808">Transferase</keyword>
<evidence type="ECO:0000256" key="10">
    <source>
        <dbReference type="ARBA" id="ARBA00048167"/>
    </source>
</evidence>
<dbReference type="PIRSF" id="PIRSF016958">
    <property type="entry name" value="DUF858_MeTrfase_lik"/>
    <property type="match status" value="1"/>
</dbReference>
<dbReference type="Gene3D" id="3.40.50.150">
    <property type="entry name" value="Vaccinia Virus protein VP39"/>
    <property type="match status" value="2"/>
</dbReference>
<dbReference type="GO" id="GO:0005737">
    <property type="term" value="C:cytoplasm"/>
    <property type="evidence" value="ECO:0007669"/>
    <property type="project" value="TreeGrafter"/>
</dbReference>
<comment type="catalytic activity">
    <reaction evidence="9">
        <text>N-terminal L-prolyl-L-prolyl-L-lysyl-[protein] + 2 S-adenosyl-L-methionine = N-terminal N,N-dimethyl-L-prolyl-L-prolyl-L-lysyl-[protein] + 2 S-adenosyl-L-homocysteine + 2 H(+)</text>
        <dbReference type="Rhea" id="RHEA:54736"/>
        <dbReference type="Rhea" id="RHEA-COMP:13787"/>
        <dbReference type="Rhea" id="RHEA-COMP:13974"/>
        <dbReference type="ChEBI" id="CHEBI:15378"/>
        <dbReference type="ChEBI" id="CHEBI:57856"/>
        <dbReference type="ChEBI" id="CHEBI:59789"/>
        <dbReference type="ChEBI" id="CHEBI:138059"/>
        <dbReference type="ChEBI" id="CHEBI:138318"/>
        <dbReference type="EC" id="2.1.1.244"/>
    </reaction>
</comment>
<evidence type="ECO:0000256" key="3">
    <source>
        <dbReference type="ARBA" id="ARBA00022679"/>
    </source>
</evidence>
<comment type="catalytic activity">
    <reaction evidence="8">
        <text>N-terminal L-seryl-L-prolyl-L-lysyl-[protein] + 3 S-adenosyl-L-methionine = N-terminal N,N,N-trimethyl-L-seryl-L-prolyl-L-lysyl-[protein] + 3 S-adenosyl-L-homocysteine + 3 H(+)</text>
        <dbReference type="Rhea" id="RHEA:54724"/>
        <dbReference type="Rhea" id="RHEA-COMP:13789"/>
        <dbReference type="Rhea" id="RHEA-COMP:13973"/>
        <dbReference type="ChEBI" id="CHEBI:15378"/>
        <dbReference type="ChEBI" id="CHEBI:57856"/>
        <dbReference type="ChEBI" id="CHEBI:59789"/>
        <dbReference type="ChEBI" id="CHEBI:138061"/>
        <dbReference type="ChEBI" id="CHEBI:138317"/>
        <dbReference type="EC" id="2.1.1.244"/>
    </reaction>
</comment>
<dbReference type="InterPro" id="IPR008576">
    <property type="entry name" value="MeTrfase_NTM1"/>
</dbReference>
<dbReference type="AlphaFoldDB" id="A0A6H0XSF8"/>
<feature type="binding site" evidence="11">
    <location>
        <position position="77"/>
    </location>
    <ligand>
        <name>S-adenosyl-L-methionine</name>
        <dbReference type="ChEBI" id="CHEBI:59789"/>
    </ligand>
</feature>
<dbReference type="GO" id="GO:0071885">
    <property type="term" value="F:N-terminal protein N-methyltransferase activity"/>
    <property type="evidence" value="ECO:0007669"/>
    <property type="project" value="UniProtKB-EC"/>
</dbReference>
<evidence type="ECO:0000256" key="2">
    <source>
        <dbReference type="ARBA" id="ARBA00022603"/>
    </source>
</evidence>
<accession>A0A6H0XSF8</accession>
<evidence type="ECO:0000256" key="7">
    <source>
        <dbReference type="ARBA" id="ARBA00043129"/>
    </source>
</evidence>
<evidence type="ECO:0000256" key="11">
    <source>
        <dbReference type="PIRSR" id="PIRSR016958-1"/>
    </source>
</evidence>
<sequence length="178" mass="19362">MSVEEATIDSQIDHAAAIRYWSATEATVSGVLGGFPQVSRIDLQGSSNFLAKLRRKAGISAEHKLDRAVDCGAGIGRITDGLLCKHASVVDIVEPVVDYLKRLVPVLKEGGWIIVKENTGDQHAGVDIYDDTDSSITRTNAKLRSLFQQAGLKIILTEVQRGMPKDLYVVQSYALQPI</sequence>
<protein>
    <recommendedName>
        <fullName evidence="6">Alpha N-terminal protein methyltransferase 1</fullName>
        <ecNumber evidence="5">2.1.1.244</ecNumber>
    </recommendedName>
    <alternativeName>
        <fullName evidence="7">X-Pro-Lys N-terminal protein methyltransferase 1</fullName>
    </alternativeName>
</protein>
<comment type="similarity">
    <text evidence="1">Belongs to the methyltransferase superfamily. NTM1 family.</text>
</comment>
<evidence type="ECO:0000313" key="13">
    <source>
        <dbReference type="Proteomes" id="UP000503462"/>
    </source>
</evidence>
<dbReference type="EC" id="2.1.1.244" evidence="5"/>
<name>A0A6H0XSF8_9PEZI</name>
<keyword evidence="4 11" id="KW-0949">S-adenosyl-L-methionine</keyword>
<dbReference type="Pfam" id="PF05891">
    <property type="entry name" value="Methyltransf_PK"/>
    <property type="match status" value="1"/>
</dbReference>
<keyword evidence="13" id="KW-1185">Reference proteome</keyword>
<comment type="catalytic activity">
    <reaction evidence="10">
        <text>N-terminal L-alanyl-L-prolyl-L-lysyl-[protein] + 3 S-adenosyl-L-methionine = N-terminal N,N,N-trimethyl-L-alanyl-L-prolyl-L-lysyl-[protein] + 3 S-adenosyl-L-homocysteine + 3 H(+)</text>
        <dbReference type="Rhea" id="RHEA:54712"/>
        <dbReference type="Rhea" id="RHEA-COMP:13785"/>
        <dbReference type="Rhea" id="RHEA-COMP:13971"/>
        <dbReference type="ChEBI" id="CHEBI:15378"/>
        <dbReference type="ChEBI" id="CHEBI:57856"/>
        <dbReference type="ChEBI" id="CHEBI:59789"/>
        <dbReference type="ChEBI" id="CHEBI:138057"/>
        <dbReference type="ChEBI" id="CHEBI:138315"/>
        <dbReference type="EC" id="2.1.1.244"/>
    </reaction>
</comment>
<feature type="binding site" evidence="11">
    <location>
        <position position="72"/>
    </location>
    <ligand>
        <name>S-adenosyl-L-methionine</name>
        <dbReference type="ChEBI" id="CHEBI:59789"/>
    </ligand>
</feature>
<evidence type="ECO:0000256" key="5">
    <source>
        <dbReference type="ARBA" id="ARBA00039112"/>
    </source>
</evidence>
<dbReference type="EMBL" id="CP051140">
    <property type="protein sequence ID" value="QIW97574.1"/>
    <property type="molecule type" value="Genomic_DNA"/>
</dbReference>
<evidence type="ECO:0000256" key="1">
    <source>
        <dbReference type="ARBA" id="ARBA00009059"/>
    </source>
</evidence>